<evidence type="ECO:0000256" key="1">
    <source>
        <dbReference type="SAM" id="MobiDB-lite"/>
    </source>
</evidence>
<name>A0AAN8I0H0_CHAGU</name>
<keyword evidence="3" id="KW-1185">Reference proteome</keyword>
<accession>A0AAN8I0H0</accession>
<dbReference type="Proteomes" id="UP001331515">
    <property type="component" value="Unassembled WGS sequence"/>
</dbReference>
<protein>
    <submittedName>
        <fullName evidence="2">Uncharacterized protein</fullName>
    </submittedName>
</protein>
<gene>
    <name evidence="2" type="ORF">CgunFtcFv8_026462</name>
</gene>
<dbReference type="EMBL" id="JAURVH010001516">
    <property type="protein sequence ID" value="KAK5930204.1"/>
    <property type="molecule type" value="Genomic_DNA"/>
</dbReference>
<feature type="region of interest" description="Disordered" evidence="1">
    <location>
        <begin position="41"/>
        <end position="62"/>
    </location>
</feature>
<proteinExistence type="predicted"/>
<evidence type="ECO:0000313" key="2">
    <source>
        <dbReference type="EMBL" id="KAK5930204.1"/>
    </source>
</evidence>
<organism evidence="2 3">
    <name type="scientific">Champsocephalus gunnari</name>
    <name type="common">Mackerel icefish</name>
    <dbReference type="NCBI Taxonomy" id="52237"/>
    <lineage>
        <taxon>Eukaryota</taxon>
        <taxon>Metazoa</taxon>
        <taxon>Chordata</taxon>
        <taxon>Craniata</taxon>
        <taxon>Vertebrata</taxon>
        <taxon>Euteleostomi</taxon>
        <taxon>Actinopterygii</taxon>
        <taxon>Neopterygii</taxon>
        <taxon>Teleostei</taxon>
        <taxon>Neoteleostei</taxon>
        <taxon>Acanthomorphata</taxon>
        <taxon>Eupercaria</taxon>
        <taxon>Perciformes</taxon>
        <taxon>Notothenioidei</taxon>
        <taxon>Channichthyidae</taxon>
        <taxon>Champsocephalus</taxon>
    </lineage>
</organism>
<comment type="caution">
    <text evidence="2">The sequence shown here is derived from an EMBL/GenBank/DDBJ whole genome shotgun (WGS) entry which is preliminary data.</text>
</comment>
<evidence type="ECO:0000313" key="3">
    <source>
        <dbReference type="Proteomes" id="UP001331515"/>
    </source>
</evidence>
<dbReference type="AlphaFoldDB" id="A0AAN8I0H0"/>
<sequence>MQQTGPRGPGRCVAGPVMSLTVALIRSTLLKPFLQESRRACHSVKPGQGGKVTTLLPPSASAERGGKLEHFVVSLIPDALMSL</sequence>
<reference evidence="2 3" key="1">
    <citation type="journal article" date="2023" name="Mol. Biol. Evol.">
        <title>Genomics of Secondarily Temperate Adaptation in the Only Non-Antarctic Icefish.</title>
        <authorList>
            <person name="Rivera-Colon A.G."/>
            <person name="Rayamajhi N."/>
            <person name="Minhas B.F."/>
            <person name="Madrigal G."/>
            <person name="Bilyk K.T."/>
            <person name="Yoon V."/>
            <person name="Hune M."/>
            <person name="Gregory S."/>
            <person name="Cheng C.H.C."/>
            <person name="Catchen J.M."/>
        </authorList>
    </citation>
    <scope>NUCLEOTIDE SEQUENCE [LARGE SCALE GENOMIC DNA]</scope>
    <source>
        <tissue evidence="2">White muscle</tissue>
    </source>
</reference>